<dbReference type="SUPFAM" id="SSF51316">
    <property type="entry name" value="Mss4-like"/>
    <property type="match status" value="1"/>
</dbReference>
<evidence type="ECO:0000256" key="4">
    <source>
        <dbReference type="ARBA" id="ARBA00023239"/>
    </source>
</evidence>
<evidence type="ECO:0000313" key="6">
    <source>
        <dbReference type="EMBL" id="CAN92517.1"/>
    </source>
</evidence>
<feature type="domain" description="CENP-V/GFA" evidence="5">
    <location>
        <begin position="8"/>
        <end position="115"/>
    </location>
</feature>
<evidence type="ECO:0000259" key="5">
    <source>
        <dbReference type="PROSITE" id="PS51891"/>
    </source>
</evidence>
<evidence type="ECO:0000256" key="3">
    <source>
        <dbReference type="ARBA" id="ARBA00022833"/>
    </source>
</evidence>
<dbReference type="GO" id="GO:0016846">
    <property type="term" value="F:carbon-sulfur lyase activity"/>
    <property type="evidence" value="ECO:0007669"/>
    <property type="project" value="InterPro"/>
</dbReference>
<dbReference type="STRING" id="448385.sce2358"/>
<dbReference type="PANTHER" id="PTHR33337:SF40">
    <property type="entry name" value="CENP-V_GFA DOMAIN-CONTAINING PROTEIN-RELATED"/>
    <property type="match status" value="1"/>
</dbReference>
<gene>
    <name evidence="6" type="ordered locus">sce2358</name>
</gene>
<accession>A9G1J5</accession>
<organism evidence="6 7">
    <name type="scientific">Sorangium cellulosum (strain So ce56)</name>
    <name type="common">Polyangium cellulosum (strain So ce56)</name>
    <dbReference type="NCBI Taxonomy" id="448385"/>
    <lineage>
        <taxon>Bacteria</taxon>
        <taxon>Pseudomonadati</taxon>
        <taxon>Myxococcota</taxon>
        <taxon>Polyangia</taxon>
        <taxon>Polyangiales</taxon>
        <taxon>Polyangiaceae</taxon>
        <taxon>Sorangium</taxon>
    </lineage>
</organism>
<dbReference type="eggNOG" id="COG3791">
    <property type="taxonomic scope" value="Bacteria"/>
</dbReference>
<keyword evidence="7" id="KW-1185">Reference proteome</keyword>
<evidence type="ECO:0000256" key="2">
    <source>
        <dbReference type="ARBA" id="ARBA00022723"/>
    </source>
</evidence>
<reference evidence="6 7" key="1">
    <citation type="journal article" date="2007" name="Nat. Biotechnol.">
        <title>Complete genome sequence of the myxobacterium Sorangium cellulosum.</title>
        <authorList>
            <person name="Schneiker S."/>
            <person name="Perlova O."/>
            <person name="Kaiser O."/>
            <person name="Gerth K."/>
            <person name="Alici A."/>
            <person name="Altmeyer M.O."/>
            <person name="Bartels D."/>
            <person name="Bekel T."/>
            <person name="Beyer S."/>
            <person name="Bode E."/>
            <person name="Bode H.B."/>
            <person name="Bolten C.J."/>
            <person name="Choudhuri J.V."/>
            <person name="Doss S."/>
            <person name="Elnakady Y.A."/>
            <person name="Frank B."/>
            <person name="Gaigalat L."/>
            <person name="Goesmann A."/>
            <person name="Groeger C."/>
            <person name="Gross F."/>
            <person name="Jelsbak L."/>
            <person name="Jelsbak L."/>
            <person name="Kalinowski J."/>
            <person name="Kegler C."/>
            <person name="Knauber T."/>
            <person name="Konietzny S."/>
            <person name="Kopp M."/>
            <person name="Krause L."/>
            <person name="Krug D."/>
            <person name="Linke B."/>
            <person name="Mahmud T."/>
            <person name="Martinez-Arias R."/>
            <person name="McHardy A.C."/>
            <person name="Merai M."/>
            <person name="Meyer F."/>
            <person name="Mormann S."/>
            <person name="Munoz-Dorado J."/>
            <person name="Perez J."/>
            <person name="Pradella S."/>
            <person name="Rachid S."/>
            <person name="Raddatz G."/>
            <person name="Rosenau F."/>
            <person name="Rueckert C."/>
            <person name="Sasse F."/>
            <person name="Scharfe M."/>
            <person name="Schuster S.C."/>
            <person name="Suen G."/>
            <person name="Treuner-Lange A."/>
            <person name="Velicer G.J."/>
            <person name="Vorholter F.-J."/>
            <person name="Weissman K.J."/>
            <person name="Welch R.D."/>
            <person name="Wenzel S.C."/>
            <person name="Whitworth D.E."/>
            <person name="Wilhelm S."/>
            <person name="Wittmann C."/>
            <person name="Bloecker H."/>
            <person name="Puehler A."/>
            <person name="Mueller R."/>
        </authorList>
    </citation>
    <scope>NUCLEOTIDE SEQUENCE [LARGE SCALE GENOMIC DNA]</scope>
    <source>
        <strain evidence="7">So ce56</strain>
    </source>
</reference>
<name>A9G1J5_SORC5</name>
<dbReference type="Proteomes" id="UP000002139">
    <property type="component" value="Chromosome"/>
</dbReference>
<dbReference type="AlphaFoldDB" id="A9G1J5"/>
<dbReference type="PANTHER" id="PTHR33337">
    <property type="entry name" value="GFA DOMAIN-CONTAINING PROTEIN"/>
    <property type="match status" value="1"/>
</dbReference>
<dbReference type="Pfam" id="PF04828">
    <property type="entry name" value="GFA"/>
    <property type="match status" value="1"/>
</dbReference>
<dbReference type="KEGG" id="scl:sce2358"/>
<keyword evidence="3" id="KW-0862">Zinc</keyword>
<keyword evidence="2" id="KW-0479">Metal-binding</keyword>
<dbReference type="InterPro" id="IPR011057">
    <property type="entry name" value="Mss4-like_sf"/>
</dbReference>
<comment type="similarity">
    <text evidence="1">Belongs to the Gfa family.</text>
</comment>
<protein>
    <recommendedName>
        <fullName evidence="5">CENP-V/GFA domain-containing protein</fullName>
    </recommendedName>
</protein>
<dbReference type="InterPro" id="IPR006913">
    <property type="entry name" value="CENP-V/GFA"/>
</dbReference>
<sequence length="140" mass="15184">MAMSEAHHTGGCLCGAIRYRARGAPVSVNVCYCSQCRRQTGAPMPAFASFSDEQFELLSGAPATYRSSSSAVRQFCATCGSSLFWRRDGARELDIFLGTMDRPGDVPPPSFQLWTAHRVPWLPAIQGATDYRGDKAGSQS</sequence>
<dbReference type="BioCyc" id="SCEL448385:SCE_RS12090-MONOMER"/>
<dbReference type="EMBL" id="AM746676">
    <property type="protein sequence ID" value="CAN92517.1"/>
    <property type="molecule type" value="Genomic_DNA"/>
</dbReference>
<evidence type="ECO:0000256" key="1">
    <source>
        <dbReference type="ARBA" id="ARBA00005495"/>
    </source>
</evidence>
<dbReference type="Gene3D" id="3.90.1590.10">
    <property type="entry name" value="glutathione-dependent formaldehyde- activating enzyme (gfa)"/>
    <property type="match status" value="1"/>
</dbReference>
<proteinExistence type="inferred from homology"/>
<dbReference type="PROSITE" id="PS51891">
    <property type="entry name" value="CENP_V_GFA"/>
    <property type="match status" value="1"/>
</dbReference>
<keyword evidence="4" id="KW-0456">Lyase</keyword>
<evidence type="ECO:0000313" key="7">
    <source>
        <dbReference type="Proteomes" id="UP000002139"/>
    </source>
</evidence>
<dbReference type="HOGENOM" id="CLU_055491_4_3_7"/>
<dbReference type="GO" id="GO:0046872">
    <property type="term" value="F:metal ion binding"/>
    <property type="evidence" value="ECO:0007669"/>
    <property type="project" value="UniProtKB-KW"/>
</dbReference>